<dbReference type="EMBL" id="GBXM01009255">
    <property type="protein sequence ID" value="JAH99322.1"/>
    <property type="molecule type" value="Transcribed_RNA"/>
</dbReference>
<protein>
    <submittedName>
        <fullName evidence="1">Uncharacterized protein</fullName>
    </submittedName>
</protein>
<name>A0A0E9X9B8_ANGAN</name>
<accession>A0A0E9X9B8</accession>
<dbReference type="AlphaFoldDB" id="A0A0E9X9B8"/>
<reference evidence="1" key="1">
    <citation type="submission" date="2014-11" db="EMBL/GenBank/DDBJ databases">
        <authorList>
            <person name="Amaro Gonzalez C."/>
        </authorList>
    </citation>
    <scope>NUCLEOTIDE SEQUENCE</scope>
</reference>
<sequence length="35" mass="3926">MCTKGLISISRTCQLTIVPFARVAFYCPYLFPVSV</sequence>
<reference evidence="1" key="2">
    <citation type="journal article" date="2015" name="Fish Shellfish Immunol.">
        <title>Early steps in the European eel (Anguilla anguilla)-Vibrio vulnificus interaction in the gills: Role of the RtxA13 toxin.</title>
        <authorList>
            <person name="Callol A."/>
            <person name="Pajuelo D."/>
            <person name="Ebbesson L."/>
            <person name="Teles M."/>
            <person name="MacKenzie S."/>
            <person name="Amaro C."/>
        </authorList>
    </citation>
    <scope>NUCLEOTIDE SEQUENCE</scope>
</reference>
<proteinExistence type="predicted"/>
<evidence type="ECO:0000313" key="1">
    <source>
        <dbReference type="EMBL" id="JAH99322.1"/>
    </source>
</evidence>
<organism evidence="1">
    <name type="scientific">Anguilla anguilla</name>
    <name type="common">European freshwater eel</name>
    <name type="synonym">Muraena anguilla</name>
    <dbReference type="NCBI Taxonomy" id="7936"/>
    <lineage>
        <taxon>Eukaryota</taxon>
        <taxon>Metazoa</taxon>
        <taxon>Chordata</taxon>
        <taxon>Craniata</taxon>
        <taxon>Vertebrata</taxon>
        <taxon>Euteleostomi</taxon>
        <taxon>Actinopterygii</taxon>
        <taxon>Neopterygii</taxon>
        <taxon>Teleostei</taxon>
        <taxon>Anguilliformes</taxon>
        <taxon>Anguillidae</taxon>
        <taxon>Anguilla</taxon>
    </lineage>
</organism>